<dbReference type="Proteomes" id="UP000315115">
    <property type="component" value="Plasmid pAM7"/>
</dbReference>
<keyword evidence="1" id="KW-0614">Plasmid</keyword>
<gene>
    <name evidence="1" type="ORF">VroAM7_48980</name>
</gene>
<protein>
    <submittedName>
        <fullName evidence="1">Uncharacterized protein</fullName>
    </submittedName>
</protein>
<sequence>MQMTANTIFDLTFRFSKIENSFVFGIDNMTLHCQNKSGHEFKLFIDRVTLTKFNDAGSVFSRCLEEQCKFHWLPILNIFCSEYRLKPFFAHLLCQQEKDTTTLLNIYRIESHPDVTLFEQRRAVQYALSQLNPDAMFYAFDQKVPTEYRFAKHLVQENIPVLTFTEDERNNKIGEGFAGKSIAFFNYYTFS</sequence>
<dbReference type="AlphaFoldDB" id="A0A510IEK8"/>
<accession>A0A510IEK8</accession>
<dbReference type="EMBL" id="AP019800">
    <property type="protein sequence ID" value="BBL92245.1"/>
    <property type="molecule type" value="Genomic_DNA"/>
</dbReference>
<reference evidence="2" key="1">
    <citation type="submission" date="2019-07" db="EMBL/GenBank/DDBJ databases">
        <title>Complete Genome Sequences of Vibrion rotiferianus strain AM7.</title>
        <authorList>
            <person name="Miyazaki K."/>
            <person name="Wiseschart A."/>
            <person name="Pootanakit K."/>
            <person name="Ishimori K."/>
            <person name="Kitahara K."/>
        </authorList>
    </citation>
    <scope>NUCLEOTIDE SEQUENCE [LARGE SCALE GENOMIC DNA]</scope>
    <source>
        <strain evidence="2">AM7</strain>
        <plasmid evidence="2">pam7 dna</plasmid>
    </source>
</reference>
<evidence type="ECO:0000313" key="1">
    <source>
        <dbReference type="EMBL" id="BBL92245.1"/>
    </source>
</evidence>
<evidence type="ECO:0000313" key="2">
    <source>
        <dbReference type="Proteomes" id="UP000315115"/>
    </source>
</evidence>
<geneLocation type="plasmid" evidence="2">
    <name>pam7 dna</name>
</geneLocation>
<name>A0A510IEK8_9VIBR</name>
<organism evidence="1 2">
    <name type="scientific">Vibrio rotiferianus</name>
    <dbReference type="NCBI Taxonomy" id="190895"/>
    <lineage>
        <taxon>Bacteria</taxon>
        <taxon>Pseudomonadati</taxon>
        <taxon>Pseudomonadota</taxon>
        <taxon>Gammaproteobacteria</taxon>
        <taxon>Vibrionales</taxon>
        <taxon>Vibrionaceae</taxon>
        <taxon>Vibrio</taxon>
    </lineage>
</organism>
<proteinExistence type="predicted"/>